<dbReference type="Proteomes" id="UP000287033">
    <property type="component" value="Unassembled WGS sequence"/>
</dbReference>
<gene>
    <name evidence="2" type="ORF">chiPu_0029119</name>
</gene>
<comment type="caution">
    <text evidence="2">The sequence shown here is derived from an EMBL/GenBank/DDBJ whole genome shotgun (WGS) entry which is preliminary data.</text>
</comment>
<protein>
    <submittedName>
        <fullName evidence="2">Uncharacterized protein</fullName>
    </submittedName>
</protein>
<evidence type="ECO:0000256" key="1">
    <source>
        <dbReference type="SAM" id="MobiDB-lite"/>
    </source>
</evidence>
<reference evidence="2 3" key="1">
    <citation type="journal article" date="2018" name="Nat. Ecol. Evol.">
        <title>Shark genomes provide insights into elasmobranch evolution and the origin of vertebrates.</title>
        <authorList>
            <person name="Hara Y"/>
            <person name="Yamaguchi K"/>
            <person name="Onimaru K"/>
            <person name="Kadota M"/>
            <person name="Koyanagi M"/>
            <person name="Keeley SD"/>
            <person name="Tatsumi K"/>
            <person name="Tanaka K"/>
            <person name="Motone F"/>
            <person name="Kageyama Y"/>
            <person name="Nozu R"/>
            <person name="Adachi N"/>
            <person name="Nishimura O"/>
            <person name="Nakagawa R"/>
            <person name="Tanegashima C"/>
            <person name="Kiyatake I"/>
            <person name="Matsumoto R"/>
            <person name="Murakumo K"/>
            <person name="Nishida K"/>
            <person name="Terakita A"/>
            <person name="Kuratani S"/>
            <person name="Sato K"/>
            <person name="Hyodo S Kuraku.S."/>
        </authorList>
    </citation>
    <scope>NUCLEOTIDE SEQUENCE [LARGE SCALE GENOMIC DNA]</scope>
</reference>
<dbReference type="EMBL" id="BEZZ01148586">
    <property type="protein sequence ID" value="GCC44982.1"/>
    <property type="molecule type" value="Genomic_DNA"/>
</dbReference>
<name>A0A401TQV0_CHIPU</name>
<feature type="compositionally biased region" description="Pro residues" evidence="1">
    <location>
        <begin position="9"/>
        <end position="21"/>
    </location>
</feature>
<organism evidence="2 3">
    <name type="scientific">Chiloscyllium punctatum</name>
    <name type="common">Brownbanded bambooshark</name>
    <name type="synonym">Hemiscyllium punctatum</name>
    <dbReference type="NCBI Taxonomy" id="137246"/>
    <lineage>
        <taxon>Eukaryota</taxon>
        <taxon>Metazoa</taxon>
        <taxon>Chordata</taxon>
        <taxon>Craniata</taxon>
        <taxon>Vertebrata</taxon>
        <taxon>Chondrichthyes</taxon>
        <taxon>Elasmobranchii</taxon>
        <taxon>Galeomorphii</taxon>
        <taxon>Galeoidea</taxon>
        <taxon>Orectolobiformes</taxon>
        <taxon>Hemiscylliidae</taxon>
        <taxon>Chiloscyllium</taxon>
    </lineage>
</organism>
<accession>A0A401TQV0</accession>
<keyword evidence="3" id="KW-1185">Reference proteome</keyword>
<sequence length="71" mass="7053">MTSTRCPSGPAPLVPRCPGDPAPAGAWSVGCGRVSVSHGPVQHPGPGRGGGARHRVQGQAHRGAAPPPPHN</sequence>
<evidence type="ECO:0000313" key="2">
    <source>
        <dbReference type="EMBL" id="GCC44982.1"/>
    </source>
</evidence>
<evidence type="ECO:0000313" key="3">
    <source>
        <dbReference type="Proteomes" id="UP000287033"/>
    </source>
</evidence>
<dbReference type="PROSITE" id="PS51257">
    <property type="entry name" value="PROKAR_LIPOPROTEIN"/>
    <property type="match status" value="1"/>
</dbReference>
<feature type="region of interest" description="Disordered" evidence="1">
    <location>
        <begin position="1"/>
        <end position="71"/>
    </location>
</feature>
<dbReference type="AlphaFoldDB" id="A0A401TQV0"/>
<proteinExistence type="predicted"/>